<dbReference type="GO" id="GO:0004176">
    <property type="term" value="F:ATP-dependent peptidase activity"/>
    <property type="evidence" value="ECO:0007669"/>
    <property type="project" value="InterPro"/>
</dbReference>
<evidence type="ECO:0000256" key="2">
    <source>
        <dbReference type="ARBA" id="ARBA00022741"/>
    </source>
</evidence>
<evidence type="ECO:0000256" key="10">
    <source>
        <dbReference type="ARBA" id="ARBA00023204"/>
    </source>
</evidence>
<dbReference type="Pfam" id="PF18073">
    <property type="entry name" value="Zn_ribbon_LapB"/>
    <property type="match status" value="1"/>
</dbReference>
<dbReference type="GO" id="GO:0006508">
    <property type="term" value="P:proteolysis"/>
    <property type="evidence" value="ECO:0007669"/>
    <property type="project" value="InterPro"/>
</dbReference>
<keyword evidence="2 11" id="KW-0547">Nucleotide-binding</keyword>
<evidence type="ECO:0000256" key="6">
    <source>
        <dbReference type="ARBA" id="ARBA00022833"/>
    </source>
</evidence>
<keyword evidence="3 11" id="KW-0227">DNA damage</keyword>
<organism evidence="15 16">
    <name type="scientific">Faecalibaculum rodentium</name>
    <dbReference type="NCBI Taxonomy" id="1702221"/>
    <lineage>
        <taxon>Bacteria</taxon>
        <taxon>Bacillati</taxon>
        <taxon>Bacillota</taxon>
        <taxon>Erysipelotrichia</taxon>
        <taxon>Erysipelotrichales</taxon>
        <taxon>Erysipelotrichaceae</taxon>
        <taxon>Faecalibaculum</taxon>
    </lineage>
</organism>
<evidence type="ECO:0000256" key="13">
    <source>
        <dbReference type="RuleBase" id="RU003555"/>
    </source>
</evidence>
<dbReference type="InterPro" id="IPR027417">
    <property type="entry name" value="P-loop_NTPase"/>
</dbReference>
<dbReference type="SMART" id="SM00382">
    <property type="entry name" value="AAA"/>
    <property type="match status" value="1"/>
</dbReference>
<dbReference type="SUPFAM" id="SSF54211">
    <property type="entry name" value="Ribosomal protein S5 domain 2-like"/>
    <property type="match status" value="1"/>
</dbReference>
<protein>
    <recommendedName>
        <fullName evidence="11 12">DNA repair protein RadA</fullName>
    </recommendedName>
</protein>
<name>A0A140DUR9_9FIRM</name>
<keyword evidence="8 11" id="KW-0346">Stress response</keyword>
<keyword evidence="6 13" id="KW-0862">Zinc</keyword>
<dbReference type="PATRIC" id="fig|1702221.3.peg.1216"/>
<dbReference type="Gene3D" id="3.30.230.10">
    <property type="match status" value="1"/>
</dbReference>
<dbReference type="EMBL" id="CP011391">
    <property type="protein sequence ID" value="AMK54396.1"/>
    <property type="molecule type" value="Genomic_DNA"/>
</dbReference>
<dbReference type="CDD" id="cd01121">
    <property type="entry name" value="RadA_SMS_N"/>
    <property type="match status" value="1"/>
</dbReference>
<evidence type="ECO:0000313" key="16">
    <source>
        <dbReference type="Proteomes" id="UP000069771"/>
    </source>
</evidence>
<dbReference type="GO" id="GO:0008270">
    <property type="term" value="F:zinc ion binding"/>
    <property type="evidence" value="ECO:0007669"/>
    <property type="project" value="UniProtKB-KW"/>
</dbReference>
<dbReference type="GeneID" id="78477991"/>
<keyword evidence="16" id="KW-1185">Reference proteome</keyword>
<dbReference type="HAMAP" id="MF_01498">
    <property type="entry name" value="RadA_bact"/>
    <property type="match status" value="1"/>
</dbReference>
<comment type="domain">
    <text evidence="11">The middle region has homology to RecA with ATPase motifs including the RadA KNRFG motif, while the C-terminus is homologous to Lon protease.</text>
</comment>
<dbReference type="Pfam" id="PF05362">
    <property type="entry name" value="Lon_C"/>
    <property type="match status" value="1"/>
</dbReference>
<dbReference type="SUPFAM" id="SSF52540">
    <property type="entry name" value="P-loop containing nucleoside triphosphate hydrolases"/>
    <property type="match status" value="1"/>
</dbReference>
<feature type="short sequence motif" description="RadA KNRFG motif" evidence="11">
    <location>
        <begin position="253"/>
        <end position="257"/>
    </location>
</feature>
<keyword evidence="9 11" id="KW-0238">DNA-binding</keyword>
<keyword evidence="4 13" id="KW-0863">Zinc-finger</keyword>
<evidence type="ECO:0000256" key="1">
    <source>
        <dbReference type="ARBA" id="ARBA00022723"/>
    </source>
</evidence>
<keyword evidence="1 11" id="KW-0479">Metal-binding</keyword>
<dbReference type="InterPro" id="IPR003593">
    <property type="entry name" value="AAA+_ATPase"/>
</dbReference>
<evidence type="ECO:0000256" key="12">
    <source>
        <dbReference type="NCBIfam" id="TIGR00416"/>
    </source>
</evidence>
<evidence type="ECO:0000256" key="4">
    <source>
        <dbReference type="ARBA" id="ARBA00022771"/>
    </source>
</evidence>
<dbReference type="PANTHER" id="PTHR32472:SF10">
    <property type="entry name" value="DNA REPAIR PROTEIN RADA-LIKE PROTEIN"/>
    <property type="match status" value="1"/>
</dbReference>
<dbReference type="AlphaFoldDB" id="A0A140DUR9"/>
<dbReference type="Proteomes" id="UP000069771">
    <property type="component" value="Chromosome"/>
</dbReference>
<dbReference type="GO" id="GO:0005524">
    <property type="term" value="F:ATP binding"/>
    <property type="evidence" value="ECO:0007669"/>
    <property type="project" value="UniProtKB-UniRule"/>
</dbReference>
<dbReference type="PRINTS" id="PR01874">
    <property type="entry name" value="DNAREPAIRADA"/>
</dbReference>
<dbReference type="STRING" id="1702221.AALO17_12620"/>
<dbReference type="GO" id="GO:0004252">
    <property type="term" value="F:serine-type endopeptidase activity"/>
    <property type="evidence" value="ECO:0007669"/>
    <property type="project" value="InterPro"/>
</dbReference>
<proteinExistence type="inferred from homology"/>
<dbReference type="GO" id="GO:0005829">
    <property type="term" value="C:cytosol"/>
    <property type="evidence" value="ECO:0007669"/>
    <property type="project" value="TreeGrafter"/>
</dbReference>
<dbReference type="InterPro" id="IPR014721">
    <property type="entry name" value="Ribsml_uS5_D2-typ_fold_subgr"/>
</dbReference>
<dbReference type="RefSeq" id="WP_067556685.1">
    <property type="nucleotide sequence ID" value="NZ_CAKOCV010000002.1"/>
</dbReference>
<evidence type="ECO:0000256" key="5">
    <source>
        <dbReference type="ARBA" id="ARBA00022801"/>
    </source>
</evidence>
<feature type="region of interest" description="Lon-protease-like" evidence="11">
    <location>
        <begin position="351"/>
        <end position="462"/>
    </location>
</feature>
<dbReference type="OrthoDB" id="9803906at2"/>
<dbReference type="Gene3D" id="3.40.50.300">
    <property type="entry name" value="P-loop containing nucleotide triphosphate hydrolases"/>
    <property type="match status" value="1"/>
</dbReference>
<evidence type="ECO:0000256" key="11">
    <source>
        <dbReference type="HAMAP-Rule" id="MF_01498"/>
    </source>
</evidence>
<keyword evidence="5" id="KW-0378">Hydrolase</keyword>
<reference evidence="15 16" key="1">
    <citation type="journal article" date="2016" name="Gut Pathog.">
        <title>Whole genome sequencing of "Faecalibaculum rodentium" ALO17, isolated from C57BL/6J laboratory mouse feces.</title>
        <authorList>
            <person name="Lim S."/>
            <person name="Chang D.H."/>
            <person name="Ahn S."/>
            <person name="Kim B.C."/>
        </authorList>
    </citation>
    <scope>NUCLEOTIDE SEQUENCE [LARGE SCALE GENOMIC DNA]</scope>
    <source>
        <strain evidence="15 16">Alo17</strain>
    </source>
</reference>
<evidence type="ECO:0000256" key="7">
    <source>
        <dbReference type="ARBA" id="ARBA00022840"/>
    </source>
</evidence>
<dbReference type="GO" id="GO:0140664">
    <property type="term" value="F:ATP-dependent DNA damage sensor activity"/>
    <property type="evidence" value="ECO:0007669"/>
    <property type="project" value="InterPro"/>
</dbReference>
<dbReference type="InterPro" id="IPR008269">
    <property type="entry name" value="Lon_proteolytic"/>
</dbReference>
<evidence type="ECO:0000256" key="3">
    <source>
        <dbReference type="ARBA" id="ARBA00022763"/>
    </source>
</evidence>
<dbReference type="InterPro" id="IPR020568">
    <property type="entry name" value="Ribosomal_Su5_D2-typ_SF"/>
</dbReference>
<feature type="binding site" evidence="11">
    <location>
        <begin position="97"/>
        <end position="104"/>
    </location>
    <ligand>
        <name>ATP</name>
        <dbReference type="ChEBI" id="CHEBI:30616"/>
    </ligand>
</feature>
<comment type="similarity">
    <text evidence="11 13">Belongs to the RecA family. RadA subfamily.</text>
</comment>
<evidence type="ECO:0000313" key="15">
    <source>
        <dbReference type="EMBL" id="AMK54396.1"/>
    </source>
</evidence>
<evidence type="ECO:0000256" key="9">
    <source>
        <dbReference type="ARBA" id="ARBA00023125"/>
    </source>
</evidence>
<dbReference type="InterPro" id="IPR020588">
    <property type="entry name" value="RecA_ATP-bd"/>
</dbReference>
<dbReference type="Pfam" id="PF13481">
    <property type="entry name" value="AAA_25"/>
    <property type="match status" value="1"/>
</dbReference>
<dbReference type="GO" id="GO:0003684">
    <property type="term" value="F:damaged DNA binding"/>
    <property type="evidence" value="ECO:0007669"/>
    <property type="project" value="InterPro"/>
</dbReference>
<evidence type="ECO:0000256" key="8">
    <source>
        <dbReference type="ARBA" id="ARBA00023016"/>
    </source>
</evidence>
<dbReference type="GO" id="GO:0000725">
    <property type="term" value="P:recombinational repair"/>
    <property type="evidence" value="ECO:0007669"/>
    <property type="project" value="UniProtKB-UniRule"/>
</dbReference>
<keyword evidence="7 11" id="KW-0067">ATP-binding</keyword>
<accession>A0A140DUR9</accession>
<dbReference type="NCBIfam" id="TIGR00416">
    <property type="entry name" value="sms"/>
    <property type="match status" value="1"/>
</dbReference>
<comment type="function">
    <text evidence="11">Plays a role in repairing double-strand DNA breaks, probably involving stabilizing or processing branched DNA or blocked replication forks.</text>
</comment>
<dbReference type="KEGG" id="fro:AALO17_12620"/>
<dbReference type="PROSITE" id="PS50162">
    <property type="entry name" value="RECA_2"/>
    <property type="match status" value="1"/>
</dbReference>
<dbReference type="InterPro" id="IPR041166">
    <property type="entry name" value="Rubredoxin_2"/>
</dbReference>
<dbReference type="InterPro" id="IPR004504">
    <property type="entry name" value="DNA_repair_RadA"/>
</dbReference>
<feature type="domain" description="RecA family profile 1" evidence="14">
    <location>
        <begin position="68"/>
        <end position="216"/>
    </location>
</feature>
<keyword evidence="10 11" id="KW-0234">DNA repair</keyword>
<gene>
    <name evidence="11" type="primary">radA</name>
    <name evidence="15" type="ORF">AALO17_12620</name>
</gene>
<dbReference type="PANTHER" id="PTHR32472">
    <property type="entry name" value="DNA REPAIR PROTEIN RADA"/>
    <property type="match status" value="1"/>
</dbReference>
<dbReference type="FunFam" id="3.40.50.300:FF:000050">
    <property type="entry name" value="DNA repair protein RadA"/>
    <property type="match status" value="1"/>
</dbReference>
<evidence type="ECO:0000259" key="14">
    <source>
        <dbReference type="PROSITE" id="PS50162"/>
    </source>
</evidence>
<sequence length="462" mass="50021">MANTAAAYVCSECGYKSLRPLNRCPYCKEFGTLHPEEPVSLPSATGRALKRTHDKVQSVPLDQVQATSRQRYKTGIRELDTVLGGGLVSDSAVLIGGDPGIGKSTLLLQICDAVAAQARVLYISAEESESQIQMRAQRLGIRQDRIWVCSESDITRIVSEIDLLDPDVIVMDSVQTVYSPDISSAPGSVNQVREASALLTSLAKKRHSAILIVGHVTKDGSLAGPRVLEHLVDTVLYFEGEKYDSLRILRAQKNRFGSTNEVGVFEMTEQGFREVADPSGVFLDHSQDTAGCCVSCVTEGSRALLAEVQALVAGSALGTPRISSTGLDRGRLTQLMAVLDRKCGYRITGCDVYTNVVGGMKLTDPSLDLATTAALVSSADNRPVSRTTVVCGEISLTGEVRMVPQIEKRLQEARKLGFREFVLPAGNFESLQQQPGGLNRWEGIRLIPVRTVTEALQHLFGT</sequence>
<comment type="function">
    <text evidence="13">DNA-dependent ATPase involved in processing of recombination intermediates, plays a role in repairing DNA breaks. Stimulates the branch migration of RecA-mediated strand transfer reactions, allowing the 3' invading strand to extend heteroduplex DNA faster. Binds ssDNA in the presence of ADP but not other nucleotides, has ATPase activity that is stimulated by ssDNA and various branched DNA structures, but inhibited by SSB. Does not have RecA's homology-searching function.</text>
</comment>